<dbReference type="AlphaFoldDB" id="A0A6G1PCE4"/>
<keyword evidence="10" id="KW-0393">Immunoglobulin domain</keyword>
<dbReference type="GO" id="GO:0005178">
    <property type="term" value="F:integrin binding"/>
    <property type="evidence" value="ECO:0007669"/>
    <property type="project" value="InterPro"/>
</dbReference>
<evidence type="ECO:0000313" key="14">
    <source>
        <dbReference type="EMBL" id="KAF3687925.1"/>
    </source>
</evidence>
<feature type="signal peptide" evidence="12">
    <location>
        <begin position="1"/>
        <end position="21"/>
    </location>
</feature>
<sequence>MFRRLILLLVSLMSHLPVVRLSSCDASCAARPVFTPSRLVVKHGDPASAICSICQSACPENLFGLERSVGEHKTKGPTIEWKVDKMTEWSPSAVCYYNVNSQKCCGVLPVTVYKAPDNVLISFDPNTLIFEGHQYTLRCAVHNVAPIANLTVTFYKGKTQLGQKMSMKTQETPVTENYTLSTTLQREDDGAQFWCEAKLELGPEGPHPPPVVKSSPITASVRSNAVALISSLSLFVVVFSVLSFCKVCRV</sequence>
<organism evidence="14 15">
    <name type="scientific">Channa argus</name>
    <name type="common">Northern snakehead</name>
    <name type="synonym">Ophicephalus argus</name>
    <dbReference type="NCBI Taxonomy" id="215402"/>
    <lineage>
        <taxon>Eukaryota</taxon>
        <taxon>Metazoa</taxon>
        <taxon>Chordata</taxon>
        <taxon>Craniata</taxon>
        <taxon>Vertebrata</taxon>
        <taxon>Euteleostomi</taxon>
        <taxon>Actinopterygii</taxon>
        <taxon>Neopterygii</taxon>
        <taxon>Teleostei</taxon>
        <taxon>Neoteleostei</taxon>
        <taxon>Acanthomorphata</taxon>
        <taxon>Anabantaria</taxon>
        <taxon>Anabantiformes</taxon>
        <taxon>Channoidei</taxon>
        <taxon>Channidae</taxon>
        <taxon>Channa</taxon>
    </lineage>
</organism>
<keyword evidence="15" id="KW-1185">Reference proteome</keyword>
<dbReference type="EMBL" id="CM015714">
    <property type="protein sequence ID" value="KAF3687925.1"/>
    <property type="molecule type" value="Genomic_DNA"/>
</dbReference>
<keyword evidence="2 11" id="KW-0812">Transmembrane</keyword>
<evidence type="ECO:0000256" key="9">
    <source>
        <dbReference type="ARBA" id="ARBA00023180"/>
    </source>
</evidence>
<feature type="transmembrane region" description="Helical" evidence="11">
    <location>
        <begin position="225"/>
        <end position="245"/>
    </location>
</feature>
<dbReference type="InterPro" id="IPR003987">
    <property type="entry name" value="ICAM_VCAM_N"/>
</dbReference>
<evidence type="ECO:0000256" key="5">
    <source>
        <dbReference type="ARBA" id="ARBA00022889"/>
    </source>
</evidence>
<evidence type="ECO:0000256" key="1">
    <source>
        <dbReference type="ARBA" id="ARBA00004479"/>
    </source>
</evidence>
<feature type="domain" description="Ig-like" evidence="13">
    <location>
        <begin position="116"/>
        <end position="197"/>
    </location>
</feature>
<evidence type="ECO:0000256" key="11">
    <source>
        <dbReference type="SAM" id="Phobius"/>
    </source>
</evidence>
<evidence type="ECO:0000256" key="2">
    <source>
        <dbReference type="ARBA" id="ARBA00022692"/>
    </source>
</evidence>
<reference evidence="15" key="2">
    <citation type="submission" date="2019-02" db="EMBL/GenBank/DDBJ databases">
        <title>Opniocepnalus argus Var Kimnra genome.</title>
        <authorList>
            <person name="Zhou C."/>
            <person name="Xiao S."/>
        </authorList>
    </citation>
    <scope>NUCLEOTIDE SEQUENCE [LARGE SCALE GENOMIC DNA]</scope>
</reference>
<dbReference type="GO" id="GO:0016020">
    <property type="term" value="C:membrane"/>
    <property type="evidence" value="ECO:0007669"/>
    <property type="project" value="UniProtKB-SubCell"/>
</dbReference>
<keyword evidence="6 11" id="KW-1133">Transmembrane helix</keyword>
<keyword evidence="4" id="KW-0677">Repeat</keyword>
<keyword evidence="7 11" id="KW-0472">Membrane</keyword>
<gene>
    <name evidence="14" type="ORF">EXN66_Car003597</name>
</gene>
<feature type="chain" id="PRO_5026324825" evidence="12">
    <location>
        <begin position="22"/>
        <end position="250"/>
    </location>
</feature>
<dbReference type="InterPro" id="IPR036179">
    <property type="entry name" value="Ig-like_dom_sf"/>
</dbReference>
<dbReference type="InterPro" id="IPR047012">
    <property type="entry name" value="ICAM_VCAM"/>
</dbReference>
<keyword evidence="5" id="KW-0130">Cell adhesion</keyword>
<evidence type="ECO:0000256" key="3">
    <source>
        <dbReference type="ARBA" id="ARBA00022729"/>
    </source>
</evidence>
<protein>
    <submittedName>
        <fullName evidence="14">Intercellular adhesion molecule 1</fullName>
    </submittedName>
</protein>
<dbReference type="Proteomes" id="UP000503349">
    <property type="component" value="Chromosome 3"/>
</dbReference>
<dbReference type="GO" id="GO:0098609">
    <property type="term" value="P:cell-cell adhesion"/>
    <property type="evidence" value="ECO:0007669"/>
    <property type="project" value="InterPro"/>
</dbReference>
<evidence type="ECO:0000256" key="10">
    <source>
        <dbReference type="ARBA" id="ARBA00023319"/>
    </source>
</evidence>
<comment type="subcellular location">
    <subcellularLocation>
        <location evidence="1">Membrane</location>
        <topology evidence="1">Single-pass type I membrane protein</topology>
    </subcellularLocation>
</comment>
<evidence type="ECO:0000256" key="4">
    <source>
        <dbReference type="ARBA" id="ARBA00022737"/>
    </source>
</evidence>
<reference evidence="14 15" key="1">
    <citation type="submission" date="2019-02" db="EMBL/GenBank/DDBJ databases">
        <title>Opniocepnalus argus genome.</title>
        <authorList>
            <person name="Zhou C."/>
            <person name="Xiao S."/>
        </authorList>
    </citation>
    <scope>NUCLEOTIDE SEQUENCE [LARGE SCALE GENOMIC DNA]</scope>
    <source>
        <strain evidence="14">OARG1902GOOAL</strain>
        <tissue evidence="14">Muscle</tissue>
    </source>
</reference>
<proteinExistence type="predicted"/>
<evidence type="ECO:0000259" key="13">
    <source>
        <dbReference type="PROSITE" id="PS50835"/>
    </source>
</evidence>
<dbReference type="PROSITE" id="PS50835">
    <property type="entry name" value="IG_LIKE"/>
    <property type="match status" value="1"/>
</dbReference>
<evidence type="ECO:0000313" key="15">
    <source>
        <dbReference type="Proteomes" id="UP000503349"/>
    </source>
</evidence>
<evidence type="ECO:0000256" key="8">
    <source>
        <dbReference type="ARBA" id="ARBA00023157"/>
    </source>
</evidence>
<dbReference type="PANTHER" id="PTHR13771">
    <property type="entry name" value="INTERCELLULAR ADHESION MOLECULE"/>
    <property type="match status" value="1"/>
</dbReference>
<dbReference type="SUPFAM" id="SSF48726">
    <property type="entry name" value="Immunoglobulin"/>
    <property type="match status" value="1"/>
</dbReference>
<evidence type="ECO:0000256" key="7">
    <source>
        <dbReference type="ARBA" id="ARBA00023136"/>
    </source>
</evidence>
<accession>A0A6G1PCE4</accession>
<dbReference type="PANTHER" id="PTHR13771:SF9">
    <property type="entry name" value="INTERCELLULAR ADHESION MOLECULE 5"/>
    <property type="match status" value="1"/>
</dbReference>
<dbReference type="InterPro" id="IPR013783">
    <property type="entry name" value="Ig-like_fold"/>
</dbReference>
<dbReference type="PRINTS" id="PR01472">
    <property type="entry name" value="ICAMVCAM1"/>
</dbReference>
<name>A0A6G1PCE4_CHAAH</name>
<keyword evidence="9" id="KW-0325">Glycoprotein</keyword>
<keyword evidence="8" id="KW-1015">Disulfide bond</keyword>
<dbReference type="InterPro" id="IPR007110">
    <property type="entry name" value="Ig-like_dom"/>
</dbReference>
<evidence type="ECO:0000256" key="6">
    <source>
        <dbReference type="ARBA" id="ARBA00022989"/>
    </source>
</evidence>
<evidence type="ECO:0000256" key="12">
    <source>
        <dbReference type="SAM" id="SignalP"/>
    </source>
</evidence>
<keyword evidence="3 12" id="KW-0732">Signal</keyword>
<dbReference type="Gene3D" id="2.60.40.10">
    <property type="entry name" value="Immunoglobulins"/>
    <property type="match status" value="2"/>
</dbReference>